<dbReference type="EMBL" id="MU267722">
    <property type="protein sequence ID" value="KAH7910228.1"/>
    <property type="molecule type" value="Genomic_DNA"/>
</dbReference>
<protein>
    <submittedName>
        <fullName evidence="1">Uncharacterized protein</fullName>
    </submittedName>
</protein>
<comment type="caution">
    <text evidence="1">The sequence shown here is derived from an EMBL/GenBank/DDBJ whole genome shotgun (WGS) entry which is preliminary data.</text>
</comment>
<accession>A0ACB8AC20</accession>
<evidence type="ECO:0000313" key="2">
    <source>
        <dbReference type="Proteomes" id="UP000790377"/>
    </source>
</evidence>
<name>A0ACB8AC20_9AGAM</name>
<keyword evidence="2" id="KW-1185">Reference proteome</keyword>
<proteinExistence type="predicted"/>
<sequence>MGKRTGDYDTSIRTTLKVIEHEVIELRRQKYKHLTQLCLINDSIARRHVLERNLKNWLVPVNRLPNEILLMCFEEAVQDWVDKNDGVDERSVANLVFYEWSGKSNFKLPCTPVFAISHVSHHWRRLVINTPSLWMNLVITPKFQRHLDVFRDFLRRARGMPIAANFRFFPSESEEPLSSAGVSMMEAVMPFIHAQQIKALTFLTSAHMLLLMLSRMVEQTTICPPNPPPIMFSRLTALSIFASYHPEGMSFSHLRRLLSATPQLRTLGLQRDILLDAEERADNTVIALLMLEKLTIIESNPFVCKFLDLLSAPVLHQLKLLMWFPTEGFDVVSCLFIGDNDNFNSGLRVPKFSKVQDLTLSSSYQCEQLGTVSISAFPRITNLTLTSPSLFYESEEPGSLSTPVFQCLQHLTFDFAFEDDRHLFRYYEELQQYGTLDGSSSRLDEFIRWQVRGSGGVKAAMQY</sequence>
<reference evidence="1" key="1">
    <citation type="journal article" date="2021" name="New Phytol.">
        <title>Evolutionary innovations through gain and loss of genes in the ectomycorrhizal Boletales.</title>
        <authorList>
            <person name="Wu G."/>
            <person name="Miyauchi S."/>
            <person name="Morin E."/>
            <person name="Kuo A."/>
            <person name="Drula E."/>
            <person name="Varga T."/>
            <person name="Kohler A."/>
            <person name="Feng B."/>
            <person name="Cao Y."/>
            <person name="Lipzen A."/>
            <person name="Daum C."/>
            <person name="Hundley H."/>
            <person name="Pangilinan J."/>
            <person name="Johnson J."/>
            <person name="Barry K."/>
            <person name="LaButti K."/>
            <person name="Ng V."/>
            <person name="Ahrendt S."/>
            <person name="Min B."/>
            <person name="Choi I.G."/>
            <person name="Park H."/>
            <person name="Plett J.M."/>
            <person name="Magnuson J."/>
            <person name="Spatafora J.W."/>
            <person name="Nagy L.G."/>
            <person name="Henrissat B."/>
            <person name="Grigoriev I.V."/>
            <person name="Yang Z.L."/>
            <person name="Xu J."/>
            <person name="Martin F.M."/>
        </authorList>
    </citation>
    <scope>NUCLEOTIDE SEQUENCE</scope>
    <source>
        <strain evidence="1">ATCC 28755</strain>
    </source>
</reference>
<evidence type="ECO:0000313" key="1">
    <source>
        <dbReference type="EMBL" id="KAH7910228.1"/>
    </source>
</evidence>
<dbReference type="Proteomes" id="UP000790377">
    <property type="component" value="Unassembled WGS sequence"/>
</dbReference>
<organism evidence="1 2">
    <name type="scientific">Hygrophoropsis aurantiaca</name>
    <dbReference type="NCBI Taxonomy" id="72124"/>
    <lineage>
        <taxon>Eukaryota</taxon>
        <taxon>Fungi</taxon>
        <taxon>Dikarya</taxon>
        <taxon>Basidiomycota</taxon>
        <taxon>Agaricomycotina</taxon>
        <taxon>Agaricomycetes</taxon>
        <taxon>Agaricomycetidae</taxon>
        <taxon>Boletales</taxon>
        <taxon>Coniophorineae</taxon>
        <taxon>Hygrophoropsidaceae</taxon>
        <taxon>Hygrophoropsis</taxon>
    </lineage>
</organism>
<gene>
    <name evidence="1" type="ORF">BJ138DRAFT_1102034</name>
</gene>